<dbReference type="EMBL" id="CAGI01000081">
    <property type="protein sequence ID" value="CCF48084.1"/>
    <property type="molecule type" value="Genomic_DNA"/>
</dbReference>
<evidence type="ECO:0000313" key="1">
    <source>
        <dbReference type="EMBL" id="CCF48084.1"/>
    </source>
</evidence>
<dbReference type="PANTHER" id="PTHR34863:SF1">
    <property type="entry name" value="OTU DOMAIN-CONTAINING PROTEIN"/>
    <property type="match status" value="1"/>
</dbReference>
<sequence length="162" mass="18259">MLSEEEEEAVEMAQQPEWTEGDEAVVTKAIAAPKPDIEAQPYVPTSEELLKDGPEDVDAWNVTIYPEDLLKIHGRYLTLFQLVSQAPYPILRDDKYYSDWVYLARGSGFLKVEPQYKTPLVQAFQKHFHVQPSSYGLAFSSGCPTVTLEMLVNALQDVSCES</sequence>
<evidence type="ECO:0000313" key="2">
    <source>
        <dbReference type="Proteomes" id="UP000006174"/>
    </source>
</evidence>
<accession>I2FME1</accession>
<reference evidence="1 2" key="1">
    <citation type="journal article" date="2012" name="Plant Cell">
        <title>Genome comparison of barley and maize smut fungi reveals targeted loss of RNA silencing components and species-specific presence of transposable elements.</title>
        <authorList>
            <person name="Laurie J.D."/>
            <person name="Ali S."/>
            <person name="Linning R."/>
            <person name="Mannhaupt G."/>
            <person name="Wong P."/>
            <person name="Gueldener U."/>
            <person name="Muensterkoetter M."/>
            <person name="Moore R."/>
            <person name="Kahmann R."/>
            <person name="Bakkeren G."/>
            <person name="Schirawski J."/>
        </authorList>
    </citation>
    <scope>NUCLEOTIDE SEQUENCE [LARGE SCALE GENOMIC DNA]</scope>
    <source>
        <strain evidence="2">Uh4875-4</strain>
    </source>
</reference>
<dbReference type="PANTHER" id="PTHR34863">
    <property type="entry name" value="EXPRESSED PROTEIN"/>
    <property type="match status" value="1"/>
</dbReference>
<protein>
    <submittedName>
        <fullName evidence="1">Uncharacterized protein</fullName>
    </submittedName>
</protein>
<dbReference type="AlphaFoldDB" id="I2FME1"/>
<proteinExistence type="predicted"/>
<organism evidence="1 2">
    <name type="scientific">Ustilago hordei</name>
    <name type="common">Barley covered smut fungus</name>
    <dbReference type="NCBI Taxonomy" id="120017"/>
    <lineage>
        <taxon>Eukaryota</taxon>
        <taxon>Fungi</taxon>
        <taxon>Dikarya</taxon>
        <taxon>Basidiomycota</taxon>
        <taxon>Ustilaginomycotina</taxon>
        <taxon>Ustilaginomycetes</taxon>
        <taxon>Ustilaginales</taxon>
        <taxon>Ustilaginaceae</taxon>
        <taxon>Ustilago</taxon>
    </lineage>
</organism>
<name>I2FME1_USTHO</name>
<keyword evidence="2" id="KW-1185">Reference proteome</keyword>
<feature type="non-terminal residue" evidence="1">
    <location>
        <position position="162"/>
    </location>
</feature>
<dbReference type="HOGENOM" id="CLU_1639537_0_0_1"/>
<comment type="caution">
    <text evidence="1">The sequence shown here is derived from an EMBL/GenBank/DDBJ whole genome shotgun (WGS) entry which is preliminary data.</text>
</comment>
<dbReference type="Proteomes" id="UP000006174">
    <property type="component" value="Unassembled WGS sequence"/>
</dbReference>
<gene>
    <name evidence="1" type="ORF">UHOR_12696</name>
</gene>